<comment type="similarity">
    <text evidence="2">Belongs to the peptidase S9C family.</text>
</comment>
<dbReference type="EMBL" id="CAVMBE010000004">
    <property type="protein sequence ID" value="CAK3822391.1"/>
    <property type="molecule type" value="Genomic_DNA"/>
</dbReference>
<evidence type="ECO:0000256" key="9">
    <source>
        <dbReference type="ARBA" id="ARBA00032829"/>
    </source>
</evidence>
<keyword evidence="7" id="KW-0720">Serine protease</keyword>
<evidence type="ECO:0000256" key="2">
    <source>
        <dbReference type="ARBA" id="ARBA00010040"/>
    </source>
</evidence>
<dbReference type="SUPFAM" id="SSF53474">
    <property type="entry name" value="alpha/beta-Hydrolases"/>
    <property type="match status" value="1"/>
</dbReference>
<comment type="caution">
    <text evidence="13">The sequence shown here is derived from an EMBL/GenBank/DDBJ whole genome shotgun (WGS) entry which is preliminary data.</text>
</comment>
<dbReference type="Gene3D" id="2.120.10.30">
    <property type="entry name" value="TolB, C-terminal domain"/>
    <property type="match status" value="1"/>
</dbReference>
<keyword evidence="4" id="KW-0645">Protease</keyword>
<protein>
    <recommendedName>
        <fullName evidence="9">Dipeptidyl-peptidase V</fullName>
    </recommendedName>
</protein>
<evidence type="ECO:0000256" key="4">
    <source>
        <dbReference type="ARBA" id="ARBA00022670"/>
    </source>
</evidence>
<dbReference type="Pfam" id="PF00326">
    <property type="entry name" value="Peptidase_S9"/>
    <property type="match status" value="1"/>
</dbReference>
<feature type="signal peptide" evidence="11">
    <location>
        <begin position="1"/>
        <end position="17"/>
    </location>
</feature>
<organism evidence="13 14">
    <name type="scientific">Lecanosticta acicola</name>
    <dbReference type="NCBI Taxonomy" id="111012"/>
    <lineage>
        <taxon>Eukaryota</taxon>
        <taxon>Fungi</taxon>
        <taxon>Dikarya</taxon>
        <taxon>Ascomycota</taxon>
        <taxon>Pezizomycotina</taxon>
        <taxon>Dothideomycetes</taxon>
        <taxon>Dothideomycetidae</taxon>
        <taxon>Mycosphaerellales</taxon>
        <taxon>Mycosphaerellaceae</taxon>
        <taxon>Lecanosticta</taxon>
    </lineage>
</organism>
<keyword evidence="6" id="KW-0378">Hydrolase</keyword>
<dbReference type="GO" id="GO:0005576">
    <property type="term" value="C:extracellular region"/>
    <property type="evidence" value="ECO:0007669"/>
    <property type="project" value="UniProtKB-SubCell"/>
</dbReference>
<comment type="subcellular location">
    <subcellularLocation>
        <location evidence="1">Secreted</location>
    </subcellularLocation>
</comment>
<sequence>MSLVSVLAAILPVVVQGLTPEGLITAPRYTNAIPNPSGEWAVFSSNNYSLDTHQNATTWRLMRLSTGAITDLPWDSNVTEVVWVGSTNTSVLYINGTNDHVPGGVTLWTADLADSAIRGTMVASLPAPYAGLKAAKTSTGSINFLLNSLAYANNGSAYNTALAATPLTTGRLYDGIYVRHWDTYLTPERYAVFSGSLTAGPDSSSYSFNGTMKNLLHGLSYSVTRPESPVGPYFDTGAGDYALSPDGSQVVFLTKAPQLPKANYTASYLYLVPHDGSSVAQALNGPDSTAPKTAQGASGAPEFSPNGKKLAYHQQDGISYESDRAKLYIADLETKEISLVAGNWDASVIKAKWSPDCNDLWISSGYIASDRLFIVPVDAGADFVPRNITGITSVSDYYILPDNQALVSANAVWASFLLYTTTASGASRYLYKSNEQDAELAGLGPEDVSFMWYTGTLGDSQQAIIVYPENFSPHKTYDLVFYIHGGPQGYTGNTWSPRWNLKTWADQGYVLVGPNPTGSTSYGQNLTDRIQGRWGSWPYEDLVLAHAHACHTLPYINCSNAVEAGASYGGYMTNWIQGHDLGREFKALVCHDGVTSTYNFYATDELWFIQHDFNGTLWDHRQTYAAWDPLSHAVNFSTPEFIVHSDLDYRLPVSEGITMFNVLQERGVPSRFLNFPDETHGVLDRENSLFWHREIFNWINYWTGKIDSLDNNAITM</sequence>
<dbReference type="InterPro" id="IPR011042">
    <property type="entry name" value="6-blade_b-propeller_TolB-like"/>
</dbReference>
<dbReference type="PANTHER" id="PTHR42776:SF11">
    <property type="entry name" value="DIPEPTIDYL-PEPTIDASE 5-RELATED"/>
    <property type="match status" value="1"/>
</dbReference>
<proteinExistence type="inferred from homology"/>
<keyword evidence="3" id="KW-0964">Secreted</keyword>
<dbReference type="InterPro" id="IPR001375">
    <property type="entry name" value="Peptidase_S9_cat"/>
</dbReference>
<dbReference type="SUPFAM" id="SSF69304">
    <property type="entry name" value="Tricorn protease N-terminal domain"/>
    <property type="match status" value="1"/>
</dbReference>
<evidence type="ECO:0000256" key="8">
    <source>
        <dbReference type="ARBA" id="ARBA00023180"/>
    </source>
</evidence>
<evidence type="ECO:0000256" key="10">
    <source>
        <dbReference type="SAM" id="MobiDB-lite"/>
    </source>
</evidence>
<feature type="chain" id="PRO_5042466643" description="Dipeptidyl-peptidase V" evidence="11">
    <location>
        <begin position="18"/>
        <end position="716"/>
    </location>
</feature>
<dbReference type="InterPro" id="IPR029058">
    <property type="entry name" value="AB_hydrolase_fold"/>
</dbReference>
<accession>A0AAI8YSK1</accession>
<evidence type="ECO:0000256" key="11">
    <source>
        <dbReference type="SAM" id="SignalP"/>
    </source>
</evidence>
<evidence type="ECO:0000256" key="3">
    <source>
        <dbReference type="ARBA" id="ARBA00022525"/>
    </source>
</evidence>
<dbReference type="FunFam" id="3.40.50.1820:FF:000028">
    <property type="entry name" value="S9 family peptidase"/>
    <property type="match status" value="1"/>
</dbReference>
<feature type="compositionally biased region" description="Polar residues" evidence="10">
    <location>
        <begin position="281"/>
        <end position="296"/>
    </location>
</feature>
<keyword evidence="14" id="KW-1185">Reference proteome</keyword>
<name>A0AAI8YSK1_9PEZI</name>
<dbReference type="GO" id="GO:0006508">
    <property type="term" value="P:proteolysis"/>
    <property type="evidence" value="ECO:0007669"/>
    <property type="project" value="UniProtKB-KW"/>
</dbReference>
<evidence type="ECO:0000313" key="14">
    <source>
        <dbReference type="Proteomes" id="UP001296104"/>
    </source>
</evidence>
<dbReference type="Gene3D" id="3.40.50.1820">
    <property type="entry name" value="alpha/beta hydrolase"/>
    <property type="match status" value="1"/>
</dbReference>
<evidence type="ECO:0000313" key="13">
    <source>
        <dbReference type="EMBL" id="CAK3822391.1"/>
    </source>
</evidence>
<gene>
    <name evidence="13" type="ORF">LECACI_7A001200</name>
</gene>
<reference evidence="13" key="1">
    <citation type="submission" date="2023-11" db="EMBL/GenBank/DDBJ databases">
        <authorList>
            <person name="Alioto T."/>
            <person name="Alioto T."/>
            <person name="Gomez Garrido J."/>
        </authorList>
    </citation>
    <scope>NUCLEOTIDE SEQUENCE</scope>
</reference>
<evidence type="ECO:0000256" key="5">
    <source>
        <dbReference type="ARBA" id="ARBA00022729"/>
    </source>
</evidence>
<keyword evidence="8" id="KW-0325">Glycoprotein</keyword>
<evidence type="ECO:0000256" key="1">
    <source>
        <dbReference type="ARBA" id="ARBA00004613"/>
    </source>
</evidence>
<dbReference type="AlphaFoldDB" id="A0AAI8YSK1"/>
<feature type="region of interest" description="Disordered" evidence="10">
    <location>
        <begin position="281"/>
        <end position="307"/>
    </location>
</feature>
<dbReference type="PANTHER" id="PTHR42776">
    <property type="entry name" value="SERINE PEPTIDASE S9 FAMILY MEMBER"/>
    <property type="match status" value="1"/>
</dbReference>
<evidence type="ECO:0000256" key="6">
    <source>
        <dbReference type="ARBA" id="ARBA00022801"/>
    </source>
</evidence>
<evidence type="ECO:0000259" key="12">
    <source>
        <dbReference type="Pfam" id="PF00326"/>
    </source>
</evidence>
<keyword evidence="5 11" id="KW-0732">Signal</keyword>
<evidence type="ECO:0000256" key="7">
    <source>
        <dbReference type="ARBA" id="ARBA00022825"/>
    </source>
</evidence>
<dbReference type="GO" id="GO:0004252">
    <property type="term" value="F:serine-type endopeptidase activity"/>
    <property type="evidence" value="ECO:0007669"/>
    <property type="project" value="TreeGrafter"/>
</dbReference>
<dbReference type="Proteomes" id="UP001296104">
    <property type="component" value="Unassembled WGS sequence"/>
</dbReference>
<feature type="domain" description="Peptidase S9 prolyl oligopeptidase catalytic" evidence="12">
    <location>
        <begin position="495"/>
        <end position="704"/>
    </location>
</feature>